<dbReference type="InterPro" id="IPR000789">
    <property type="entry name" value="Cyclin-dep_kinase_reg-sub"/>
</dbReference>
<keyword evidence="3 6" id="KW-0131">Cell cycle</keyword>
<evidence type="ECO:0000313" key="7">
    <source>
        <dbReference type="EMBL" id="VDN56017.1"/>
    </source>
</evidence>
<dbReference type="STRING" id="318479.A0A0N4U4C8"/>
<dbReference type="InterPro" id="IPR036858">
    <property type="entry name" value="Cyclin-dep_kinase_reg-sub_sf"/>
</dbReference>
<dbReference type="PANTHER" id="PTHR23415">
    <property type="entry name" value="CYCLIN-DEPENDENT KINASES REGULATORY SUBUNIT/60S RIBOSOME SUBUNIT BIOGENESIS PROTEIN NIP7"/>
    <property type="match status" value="1"/>
</dbReference>
<evidence type="ECO:0000313" key="10">
    <source>
        <dbReference type="WBParaSite" id="DME_0000163001-mRNA-1"/>
    </source>
</evidence>
<reference evidence="7 9" key="2">
    <citation type="submission" date="2018-11" db="EMBL/GenBank/DDBJ databases">
        <authorList>
            <consortium name="Pathogen Informatics"/>
        </authorList>
    </citation>
    <scope>NUCLEOTIDE SEQUENCE [LARGE SCALE GENOMIC DNA]</scope>
</reference>
<evidence type="ECO:0000256" key="1">
    <source>
        <dbReference type="ARBA" id="ARBA00007782"/>
    </source>
</evidence>
<comment type="subunit">
    <text evidence="4">Forms a homohexamer that can probably bind six kinase subunits. Interacts with cdk-1.</text>
</comment>
<dbReference type="SMART" id="SM01084">
    <property type="entry name" value="CKS"/>
    <property type="match status" value="1"/>
</dbReference>
<dbReference type="GO" id="GO:0051301">
    <property type="term" value="P:cell division"/>
    <property type="evidence" value="ECO:0007669"/>
    <property type="project" value="UniProtKB-UniRule"/>
</dbReference>
<dbReference type="FunFam" id="3.30.170.10:FF:000001">
    <property type="entry name" value="Cyclin-dependent kinases regulatory subunit"/>
    <property type="match status" value="1"/>
</dbReference>
<evidence type="ECO:0000256" key="3">
    <source>
        <dbReference type="ARBA" id="ARBA00023306"/>
    </source>
</evidence>
<comment type="similarity">
    <text evidence="1 6">Belongs to the CKS family.</text>
</comment>
<dbReference type="PRINTS" id="PR00296">
    <property type="entry name" value="CYCLINKINASE"/>
</dbReference>
<evidence type="ECO:0000256" key="6">
    <source>
        <dbReference type="RuleBase" id="RU311113"/>
    </source>
</evidence>
<proteinExistence type="inferred from homology"/>
<dbReference type="SUPFAM" id="SSF55637">
    <property type="entry name" value="Cell cycle regulatory proteins"/>
    <property type="match status" value="1"/>
</dbReference>
<evidence type="ECO:0000256" key="5">
    <source>
        <dbReference type="ARBA" id="ARBA00068939"/>
    </source>
</evidence>
<reference evidence="10" key="1">
    <citation type="submission" date="2017-02" db="UniProtKB">
        <authorList>
            <consortium name="WormBaseParasite"/>
        </authorList>
    </citation>
    <scope>IDENTIFICATION</scope>
</reference>
<sequence>MSEEDYYYSEKYEDDKYEYRHVIIAKDLVKDVPKDKLMTEREWRALGIRQSKGWEHYMVHPAERHARSLIVTIFKLRIPLQNPRELNFAFEICGLSINCLIILQHRLI</sequence>
<name>A0A0N4U4C8_DRAME</name>
<dbReference type="EMBL" id="UYYG01001154">
    <property type="protein sequence ID" value="VDN56017.1"/>
    <property type="molecule type" value="Genomic_DNA"/>
</dbReference>
<dbReference type="OrthoDB" id="440676at2759"/>
<dbReference type="Pfam" id="PF01111">
    <property type="entry name" value="CKS"/>
    <property type="match status" value="1"/>
</dbReference>
<dbReference type="Proteomes" id="UP000038040">
    <property type="component" value="Unplaced"/>
</dbReference>
<accession>A0A0N4U4C8</accession>
<keyword evidence="9" id="KW-1185">Reference proteome</keyword>
<evidence type="ECO:0000313" key="9">
    <source>
        <dbReference type="Proteomes" id="UP000274756"/>
    </source>
</evidence>
<dbReference type="Gene3D" id="3.30.170.10">
    <property type="entry name" value="Cyclin-dependent kinase, regulatory subunit"/>
    <property type="match status" value="1"/>
</dbReference>
<evidence type="ECO:0000256" key="2">
    <source>
        <dbReference type="ARBA" id="ARBA00022618"/>
    </source>
</evidence>
<evidence type="ECO:0000313" key="8">
    <source>
        <dbReference type="Proteomes" id="UP000038040"/>
    </source>
</evidence>
<dbReference type="WBParaSite" id="DME_0000163001-mRNA-1">
    <property type="protein sequence ID" value="DME_0000163001-mRNA-1"/>
    <property type="gene ID" value="DME_0000163001"/>
</dbReference>
<gene>
    <name evidence="7" type="ORF">DME_LOCUS5990</name>
</gene>
<dbReference type="Proteomes" id="UP000274756">
    <property type="component" value="Unassembled WGS sequence"/>
</dbReference>
<protein>
    <recommendedName>
        <fullName evidence="5 6">Cyclin-dependent kinases regulatory subunit</fullName>
    </recommendedName>
</protein>
<dbReference type="AlphaFoldDB" id="A0A0N4U4C8"/>
<organism evidence="8 10">
    <name type="scientific">Dracunculus medinensis</name>
    <name type="common">Guinea worm</name>
    <dbReference type="NCBI Taxonomy" id="318479"/>
    <lineage>
        <taxon>Eukaryota</taxon>
        <taxon>Metazoa</taxon>
        <taxon>Ecdysozoa</taxon>
        <taxon>Nematoda</taxon>
        <taxon>Chromadorea</taxon>
        <taxon>Rhabditida</taxon>
        <taxon>Spirurina</taxon>
        <taxon>Dracunculoidea</taxon>
        <taxon>Dracunculidae</taxon>
        <taxon>Dracunculus</taxon>
    </lineage>
</organism>
<keyword evidence="2 6" id="KW-0132">Cell division</keyword>
<comment type="function">
    <text evidence="6">Binds to the catalytic subunit of the cyclin dependent kinases and is essential for their biological function.</text>
</comment>
<evidence type="ECO:0000256" key="4">
    <source>
        <dbReference type="ARBA" id="ARBA00066120"/>
    </source>
</evidence>
<dbReference type="GO" id="GO:0016538">
    <property type="term" value="F:cyclin-dependent protein serine/threonine kinase regulator activity"/>
    <property type="evidence" value="ECO:0007669"/>
    <property type="project" value="InterPro"/>
</dbReference>